<reference evidence="8" key="1">
    <citation type="journal article" date="2024" name="J Bioinform Genom">
        <title>Complete genome sequence of the type strain bacterium Sphaerochaeta associata GLS2t (VKM B-2742)t.</title>
        <authorList>
            <person name="Troshina O.Y."/>
            <person name="Tepeeva A.N."/>
            <person name="Arzamasceva V.O."/>
            <person name="Whitman W.B."/>
            <person name="Varghese N."/>
            <person name="Shapiro N."/>
            <person name="Woyke T."/>
            <person name="Kripides N.C."/>
            <person name="Vasilenko O.V."/>
        </authorList>
    </citation>
    <scope>NUCLEOTIDE SEQUENCE [LARGE SCALE GENOMIC DNA]</scope>
    <source>
        <strain evidence="8">GLS2T</strain>
    </source>
</reference>
<dbReference type="InterPro" id="IPR016035">
    <property type="entry name" value="Acyl_Trfase/lysoPLipase"/>
</dbReference>
<keyword evidence="2 4" id="KW-0442">Lipid degradation</keyword>
<dbReference type="CDD" id="cd07205">
    <property type="entry name" value="Pat_PNPLA6_PNPLA7_NTE1_like"/>
    <property type="match status" value="1"/>
</dbReference>
<feature type="signal peptide" evidence="5">
    <location>
        <begin position="1"/>
        <end position="22"/>
    </location>
</feature>
<evidence type="ECO:0000256" key="4">
    <source>
        <dbReference type="PROSITE-ProRule" id="PRU01161"/>
    </source>
</evidence>
<accession>A0ABY4DD79</accession>
<gene>
    <name evidence="7" type="ORF">MUG09_05145</name>
</gene>
<dbReference type="PROSITE" id="PS51635">
    <property type="entry name" value="PNPLA"/>
    <property type="match status" value="1"/>
</dbReference>
<keyword evidence="3 4" id="KW-0443">Lipid metabolism</keyword>
<dbReference type="SUPFAM" id="SSF52151">
    <property type="entry name" value="FabD/lysophospholipase-like"/>
    <property type="match status" value="1"/>
</dbReference>
<evidence type="ECO:0000256" key="2">
    <source>
        <dbReference type="ARBA" id="ARBA00022963"/>
    </source>
</evidence>
<evidence type="ECO:0000256" key="5">
    <source>
        <dbReference type="SAM" id="SignalP"/>
    </source>
</evidence>
<sequence length="680" mass="75215">MKSLKKFLAMLLLLCMAVSTLAGMDADDILSADLPVAYGDAQFRQRVLERTNGERSPVGLVLSGGSARAFAHIGVLKYLEEQDIVVDFIISNSMGSIVGLMYAAGLSPDQILESITGVSIQSLFDTTIPLQGGFLDSARFLAKIASILGSDLKLENLPIPIIVINEDLVTKRQIHISEGDFYTVLRGSFALPVYFPPVEFRGHLLLDGGVTNIVPVDLAYEYADSVIVSTTFYDVDTLNLKNPLTILNVSLDIGKRRRGVEELKRSLDDVIWIRNDVEDVSFMEFSKVDYLAQKGYESAKAQEQALLGVYKSGISSELSLLRLQLQQSIKSGKDQYDLFNHVPVNVSSHLLGTGLDSDYSNFDTSALKDDTTLGLKYVWKSGNLSLSTNAGFAFNGVTNDHFAAVPAVRTQVDYHLLKHLKATGYASLLFDVAKKAPILSFGAVLEGRLFALRNTLRLGLMQSFEQMSNFQNSSYTDYWNGTTYLYTIRLEGVLAGQKRQGWSFSDTSMAFNYQILGDYSANRSFLTARVESELEQNSWDLFTSVESFARFALDGNGDVPFFTSDGFRTTNALIKAQGHDLSLSTNPANHLVGINLAIGYRPSSFRPTMAELFIFQNSSVAVYTDLLWHQKSFKPSLSLGLEVQTDISLIGIRTLPVTVYGGWDQSVNTFVWGFFFNVIF</sequence>
<comment type="caution">
    <text evidence="4">Lacks conserved residue(s) required for the propagation of feature annotation.</text>
</comment>
<dbReference type="Pfam" id="PF01734">
    <property type="entry name" value="Patatin"/>
    <property type="match status" value="1"/>
</dbReference>
<dbReference type="InterPro" id="IPR050301">
    <property type="entry name" value="NTE"/>
</dbReference>
<dbReference type="RefSeq" id="WP_244774115.1">
    <property type="nucleotide sequence ID" value="NZ_CP094929.1"/>
</dbReference>
<dbReference type="Gene3D" id="3.40.1090.10">
    <property type="entry name" value="Cytosolic phospholipase A2 catalytic domain"/>
    <property type="match status" value="2"/>
</dbReference>
<evidence type="ECO:0000259" key="6">
    <source>
        <dbReference type="PROSITE" id="PS51635"/>
    </source>
</evidence>
<dbReference type="PANTHER" id="PTHR14226:SF76">
    <property type="entry name" value="NTE FAMILY PROTEIN RSSA"/>
    <property type="match status" value="1"/>
</dbReference>
<evidence type="ECO:0000256" key="1">
    <source>
        <dbReference type="ARBA" id="ARBA00022801"/>
    </source>
</evidence>
<proteinExistence type="predicted"/>
<feature type="short sequence motif" description="DGA/G" evidence="4">
    <location>
        <begin position="207"/>
        <end position="209"/>
    </location>
</feature>
<evidence type="ECO:0000256" key="3">
    <source>
        <dbReference type="ARBA" id="ARBA00023098"/>
    </source>
</evidence>
<keyword evidence="8" id="KW-1185">Reference proteome</keyword>
<feature type="domain" description="PNPLA" evidence="6">
    <location>
        <begin position="60"/>
        <end position="220"/>
    </location>
</feature>
<name>A0ABY4DD79_9SPIR</name>
<protein>
    <submittedName>
        <fullName evidence="7">Patatin-like phospholipase family protein</fullName>
    </submittedName>
</protein>
<keyword evidence="5" id="KW-0732">Signal</keyword>
<feature type="active site" description="Proton acceptor" evidence="4">
    <location>
        <position position="207"/>
    </location>
</feature>
<keyword evidence="1 4" id="KW-0378">Hydrolase</keyword>
<dbReference type="PANTHER" id="PTHR14226">
    <property type="entry name" value="NEUROPATHY TARGET ESTERASE/SWISS CHEESE D.MELANOGASTER"/>
    <property type="match status" value="1"/>
</dbReference>
<dbReference type="InterPro" id="IPR002641">
    <property type="entry name" value="PNPLA_dom"/>
</dbReference>
<organism evidence="7 8">
    <name type="scientific">Sphaerochaeta associata</name>
    <dbReference type="NCBI Taxonomy" id="1129264"/>
    <lineage>
        <taxon>Bacteria</taxon>
        <taxon>Pseudomonadati</taxon>
        <taxon>Spirochaetota</taxon>
        <taxon>Spirochaetia</taxon>
        <taxon>Spirochaetales</taxon>
        <taxon>Sphaerochaetaceae</taxon>
        <taxon>Sphaerochaeta</taxon>
    </lineage>
</organism>
<evidence type="ECO:0000313" key="7">
    <source>
        <dbReference type="EMBL" id="UOM52160.1"/>
    </source>
</evidence>
<feature type="chain" id="PRO_5046800175" evidence="5">
    <location>
        <begin position="23"/>
        <end position="680"/>
    </location>
</feature>
<dbReference type="Proteomes" id="UP000829708">
    <property type="component" value="Chromosome"/>
</dbReference>
<feature type="active site" description="Nucleophile" evidence="4">
    <location>
        <position position="93"/>
    </location>
</feature>
<dbReference type="EMBL" id="CP094929">
    <property type="protein sequence ID" value="UOM52160.1"/>
    <property type="molecule type" value="Genomic_DNA"/>
</dbReference>
<evidence type="ECO:0000313" key="8">
    <source>
        <dbReference type="Proteomes" id="UP000829708"/>
    </source>
</evidence>